<sequence length="242" mass="26385">MRYRESALFLSIAALLSGCAGLETDIYEPPKAEPVAPLMAEDLLLDSGQAEAPVKVGDVFIYDNPTARWEVVSTGNGFIGWRNQAGEERQTSYSTIFPPLSWIGEVRSGRRSIELVSGPLHPLETGKTVKFITDTLHVRPPGTDRSRWECTVQDKAEIVVKAGKAEVFNVLCYRNGLQYVQFAYAPSLGTYVRAVLANGAQPLIRELTGYARAPAKPKNDLAKRTIPNSPAPKTPLKPTSGG</sequence>
<dbReference type="AlphaFoldDB" id="A0A9J7AXE8"/>
<dbReference type="PROSITE" id="PS51257">
    <property type="entry name" value="PROKAR_LIPOPROTEIN"/>
    <property type="match status" value="1"/>
</dbReference>
<dbReference type="KEGG" id="naci:NUH88_07160"/>
<accession>A0A9J7AXE8</accession>
<name>A0A9J7AXE8_9PROT</name>
<feature type="region of interest" description="Disordered" evidence="1">
    <location>
        <begin position="214"/>
        <end position="242"/>
    </location>
</feature>
<evidence type="ECO:0000313" key="2">
    <source>
        <dbReference type="EMBL" id="UUX51466.1"/>
    </source>
</evidence>
<reference evidence="2" key="1">
    <citation type="submission" date="2022-08" db="EMBL/GenBank/DDBJ databases">
        <title>Nisaea acidiphila sp. nov., isolated from a marine algal debris and emended description of the genus Nisaea Urios et al. 2008.</title>
        <authorList>
            <person name="Kwon K."/>
        </authorList>
    </citation>
    <scope>NUCLEOTIDE SEQUENCE</scope>
    <source>
        <strain evidence="2">MEBiC11861</strain>
    </source>
</reference>
<gene>
    <name evidence="2" type="ORF">NUH88_07160</name>
</gene>
<proteinExistence type="predicted"/>
<evidence type="ECO:0000256" key="1">
    <source>
        <dbReference type="SAM" id="MobiDB-lite"/>
    </source>
</evidence>
<dbReference type="Proteomes" id="UP001060336">
    <property type="component" value="Chromosome"/>
</dbReference>
<evidence type="ECO:0000313" key="3">
    <source>
        <dbReference type="Proteomes" id="UP001060336"/>
    </source>
</evidence>
<protein>
    <submittedName>
        <fullName evidence="2">Uncharacterized protein</fullName>
    </submittedName>
</protein>
<dbReference type="EMBL" id="CP102480">
    <property type="protein sequence ID" value="UUX51466.1"/>
    <property type="molecule type" value="Genomic_DNA"/>
</dbReference>
<dbReference type="RefSeq" id="WP_257770975.1">
    <property type="nucleotide sequence ID" value="NZ_CP102480.1"/>
</dbReference>
<organism evidence="2 3">
    <name type="scientific">Nisaea acidiphila</name>
    <dbReference type="NCBI Taxonomy" id="1862145"/>
    <lineage>
        <taxon>Bacteria</taxon>
        <taxon>Pseudomonadati</taxon>
        <taxon>Pseudomonadota</taxon>
        <taxon>Alphaproteobacteria</taxon>
        <taxon>Rhodospirillales</taxon>
        <taxon>Thalassobaculaceae</taxon>
        <taxon>Nisaea</taxon>
    </lineage>
</organism>
<keyword evidence="3" id="KW-1185">Reference proteome</keyword>